<dbReference type="EMBL" id="AAHBTB010000007">
    <property type="protein sequence ID" value="EBU3458237.1"/>
    <property type="molecule type" value="Genomic_DNA"/>
</dbReference>
<organism evidence="1">
    <name type="scientific">Salmonella enterica</name>
    <name type="common">Salmonella choleraesuis</name>
    <dbReference type="NCBI Taxonomy" id="28901"/>
    <lineage>
        <taxon>Bacteria</taxon>
        <taxon>Pseudomonadati</taxon>
        <taxon>Pseudomonadota</taxon>
        <taxon>Gammaproteobacteria</taxon>
        <taxon>Enterobacterales</taxon>
        <taxon>Enterobacteriaceae</taxon>
        <taxon>Salmonella</taxon>
    </lineage>
</organism>
<sequence length="77" mass="8274">MMTLFNVTGYAVNKRGLTVGVAYQVEATDDHTARSAALSTALAKGLTYPRMLRAVPVPDVVLLVDDTATHYVEVNHG</sequence>
<proteinExistence type="predicted"/>
<comment type="caution">
    <text evidence="1">The sequence shown here is derived from an EMBL/GenBank/DDBJ whole genome shotgun (WGS) entry which is preliminary data.</text>
</comment>
<accession>A0A618P9I8</accession>
<dbReference type="AlphaFoldDB" id="A0A618P9I8"/>
<reference evidence="1" key="1">
    <citation type="submission" date="2018-07" db="EMBL/GenBank/DDBJ databases">
        <authorList>
            <consortium name="PulseNet: The National Subtyping Network for Foodborne Disease Surveillance"/>
            <person name="Tarr C.L."/>
            <person name="Trees E."/>
            <person name="Katz L.S."/>
            <person name="Carleton-Romer H.A."/>
            <person name="Stroika S."/>
            <person name="Kucerova Z."/>
            <person name="Roache K.F."/>
            <person name="Sabol A.L."/>
            <person name="Besser J."/>
            <person name="Gerner-Smidt P."/>
        </authorList>
    </citation>
    <scope>NUCLEOTIDE SEQUENCE</scope>
    <source>
        <strain evidence="1">PNUSAS028232</strain>
    </source>
</reference>
<gene>
    <name evidence="1" type="ORF">CVR34_14180</name>
</gene>
<protein>
    <submittedName>
        <fullName evidence="1">Uncharacterized protein</fullName>
    </submittedName>
</protein>
<name>A0A618P9I8_SALER</name>
<evidence type="ECO:0000313" key="1">
    <source>
        <dbReference type="EMBL" id="EBU3458237.1"/>
    </source>
</evidence>